<dbReference type="GO" id="GO:0005576">
    <property type="term" value="C:extracellular region"/>
    <property type="evidence" value="ECO:0007669"/>
    <property type="project" value="InterPro"/>
</dbReference>
<organism evidence="5 6">
    <name type="scientific">Coniella lustricola</name>
    <dbReference type="NCBI Taxonomy" id="2025994"/>
    <lineage>
        <taxon>Eukaryota</taxon>
        <taxon>Fungi</taxon>
        <taxon>Dikarya</taxon>
        <taxon>Ascomycota</taxon>
        <taxon>Pezizomycotina</taxon>
        <taxon>Sordariomycetes</taxon>
        <taxon>Sordariomycetidae</taxon>
        <taxon>Diaporthales</taxon>
        <taxon>Schizoparmaceae</taxon>
        <taxon>Coniella</taxon>
    </lineage>
</organism>
<feature type="signal peptide" evidence="4">
    <location>
        <begin position="1"/>
        <end position="26"/>
    </location>
</feature>
<dbReference type="InterPro" id="IPR010126">
    <property type="entry name" value="Esterase_phb"/>
</dbReference>
<dbReference type="InterPro" id="IPR029058">
    <property type="entry name" value="AB_hydrolase_fold"/>
</dbReference>
<evidence type="ECO:0000256" key="2">
    <source>
        <dbReference type="ARBA" id="ARBA00022729"/>
    </source>
</evidence>
<gene>
    <name evidence="5" type="ORF">BD289DRAFT_487378</name>
</gene>
<evidence type="ECO:0000256" key="1">
    <source>
        <dbReference type="ARBA" id="ARBA00022487"/>
    </source>
</evidence>
<dbReference type="InParanoid" id="A0A2T2ZS10"/>
<name>A0A2T2ZS10_9PEZI</name>
<protein>
    <submittedName>
        <fullName evidence="5">Alpha/Beta hydrolase protein</fullName>
    </submittedName>
</protein>
<keyword evidence="2 4" id="KW-0732">Signal</keyword>
<reference evidence="5 6" key="1">
    <citation type="journal article" date="2018" name="Mycol. Prog.">
        <title>Coniella lustricola, a new species from submerged detritus.</title>
        <authorList>
            <person name="Raudabaugh D.B."/>
            <person name="Iturriaga T."/>
            <person name="Carver A."/>
            <person name="Mondo S."/>
            <person name="Pangilinan J."/>
            <person name="Lipzen A."/>
            <person name="He G."/>
            <person name="Amirebrahimi M."/>
            <person name="Grigoriev I.V."/>
            <person name="Miller A.N."/>
        </authorList>
    </citation>
    <scope>NUCLEOTIDE SEQUENCE [LARGE SCALE GENOMIC DNA]</scope>
    <source>
        <strain evidence="5 6">B22-T-1</strain>
    </source>
</reference>
<keyword evidence="1" id="KW-0719">Serine esterase</keyword>
<dbReference type="AlphaFoldDB" id="A0A2T2ZS10"/>
<evidence type="ECO:0000313" key="6">
    <source>
        <dbReference type="Proteomes" id="UP000241462"/>
    </source>
</evidence>
<sequence length="330" mass="35993">MTLLSSVRTTLVWLLVALCLPSTTAAASLELVNITLANNPTNVGFYIYVPDALAPNPAIVVYPHWCHGDAPTAYMDSSIANLSSEYGFIAIYPDSPNTVDKCWDVASNASLRHNGGGDSTGIVSMVQWTLAHYHADASRVFVTGVSSGAMMTNVLVGAYPEVFAAGSAWAGVALGCFAQDIAANVTQPEVVDYWNAACAAGQVRLSPAAWTRIVHEAYPAYPADGWRPKMQVLHGTADETLNYTNLGEEIKEWTAVLGLPGTPTRTQYHTPLANWTKWTYGQDDWFEAYRAWNVTHNIPVQDSVLIEWFDLACNATVKGSECFHWGQKRN</sequence>
<evidence type="ECO:0000313" key="5">
    <source>
        <dbReference type="EMBL" id="PSR74521.1"/>
    </source>
</evidence>
<dbReference type="SUPFAM" id="SSF53474">
    <property type="entry name" value="alpha/beta-Hydrolases"/>
    <property type="match status" value="2"/>
</dbReference>
<dbReference type="EMBL" id="KZ678856">
    <property type="protein sequence ID" value="PSR74521.1"/>
    <property type="molecule type" value="Genomic_DNA"/>
</dbReference>
<keyword evidence="6" id="KW-1185">Reference proteome</keyword>
<dbReference type="Pfam" id="PF10503">
    <property type="entry name" value="Esterase_PHB"/>
    <property type="match status" value="1"/>
</dbReference>
<dbReference type="Gene3D" id="3.40.50.1820">
    <property type="entry name" value="alpha/beta hydrolase"/>
    <property type="match status" value="1"/>
</dbReference>
<dbReference type="InterPro" id="IPR050955">
    <property type="entry name" value="Plant_Biomass_Hydrol_Est"/>
</dbReference>
<dbReference type="Proteomes" id="UP000241462">
    <property type="component" value="Unassembled WGS sequence"/>
</dbReference>
<dbReference type="OrthoDB" id="2425929at2759"/>
<evidence type="ECO:0000256" key="3">
    <source>
        <dbReference type="ARBA" id="ARBA00022801"/>
    </source>
</evidence>
<dbReference type="PANTHER" id="PTHR43037:SF5">
    <property type="entry name" value="FERULOYL ESTERASE"/>
    <property type="match status" value="1"/>
</dbReference>
<keyword evidence="3 5" id="KW-0378">Hydrolase</keyword>
<feature type="chain" id="PRO_5038523689" evidence="4">
    <location>
        <begin position="27"/>
        <end position="330"/>
    </location>
</feature>
<dbReference type="STRING" id="2025994.A0A2T2ZS10"/>
<evidence type="ECO:0000256" key="4">
    <source>
        <dbReference type="SAM" id="SignalP"/>
    </source>
</evidence>
<dbReference type="GO" id="GO:0052689">
    <property type="term" value="F:carboxylic ester hydrolase activity"/>
    <property type="evidence" value="ECO:0007669"/>
    <property type="project" value="UniProtKB-KW"/>
</dbReference>
<accession>A0A2T2ZS10</accession>
<proteinExistence type="predicted"/>
<dbReference type="PANTHER" id="PTHR43037">
    <property type="entry name" value="UNNAMED PRODUCT-RELATED"/>
    <property type="match status" value="1"/>
</dbReference>